<gene>
    <name evidence="1" type="ORF">UFOPK3992_01475</name>
</gene>
<accession>A0A6J7QGY1</accession>
<sequence>MPCGTNRWSSPTACTLVRSPGDEVPGSVESVECAMVVGPVEYLVVEFPENRFSGAIAPEIKRLVDNGTIRVIDLVFISKDSEGGVTFVEIEELDDEHSAQYLAVGSSIESLVSEDDIALVAEGLEPNSSVGLLVWENVWAGRFAAAVHEAGGRVLDRSHVPYEVVIAAVEAAATS</sequence>
<organism evidence="1">
    <name type="scientific">freshwater metagenome</name>
    <dbReference type="NCBI Taxonomy" id="449393"/>
    <lineage>
        <taxon>unclassified sequences</taxon>
        <taxon>metagenomes</taxon>
        <taxon>ecological metagenomes</taxon>
    </lineage>
</organism>
<reference evidence="1" key="1">
    <citation type="submission" date="2020-05" db="EMBL/GenBank/DDBJ databases">
        <authorList>
            <person name="Chiriac C."/>
            <person name="Salcher M."/>
            <person name="Ghai R."/>
            <person name="Kavagutti S V."/>
        </authorList>
    </citation>
    <scope>NUCLEOTIDE SEQUENCE</scope>
</reference>
<name>A0A6J7QGY1_9ZZZZ</name>
<proteinExistence type="predicted"/>
<dbReference type="Pfam" id="PF19850">
    <property type="entry name" value="DUF6325"/>
    <property type="match status" value="1"/>
</dbReference>
<evidence type="ECO:0000313" key="1">
    <source>
        <dbReference type="EMBL" id="CAB5016255.1"/>
    </source>
</evidence>
<dbReference type="EMBL" id="CAFBOZ010000231">
    <property type="protein sequence ID" value="CAB5016255.1"/>
    <property type="molecule type" value="Genomic_DNA"/>
</dbReference>
<protein>
    <submittedName>
        <fullName evidence="1">Unannotated protein</fullName>
    </submittedName>
</protein>
<dbReference type="AlphaFoldDB" id="A0A6J7QGY1"/>
<dbReference type="InterPro" id="IPR046288">
    <property type="entry name" value="DUF6325"/>
</dbReference>